<dbReference type="PIRSF" id="PIRSF004682">
    <property type="entry name" value="GmhB"/>
    <property type="match status" value="1"/>
</dbReference>
<sequence>MFLDRDGVICYDVHYMRSPDQFVLMPGVAEGIRRLNGAGFLVVVATNQSGIRRGYFTEEDLARIHERMMEELGRRGARLDAIYYCPCLPEEDCECRKPRPGMLLRAAEELGIDLGRSYIVGDKELDVEAGRAAGCTTILVGNDPGIDADYVVEDFQWAVEAVFSDASRKGILGPGGKVIT</sequence>
<accession>A0A4P2VF45</accession>
<dbReference type="InterPro" id="IPR004446">
    <property type="entry name" value="Heptose_bisP_phosphatase"/>
</dbReference>
<evidence type="ECO:0000256" key="4">
    <source>
        <dbReference type="ARBA" id="ARBA00022801"/>
    </source>
</evidence>
<evidence type="ECO:0000256" key="1">
    <source>
        <dbReference type="ARBA" id="ARBA00004496"/>
    </source>
</evidence>
<dbReference type="CDD" id="cd07503">
    <property type="entry name" value="HAD_HisB-N"/>
    <property type="match status" value="1"/>
</dbReference>
<comment type="subcellular location">
    <subcellularLocation>
        <location evidence="1 7">Cytoplasm</location>
    </subcellularLocation>
</comment>
<evidence type="ECO:0000256" key="7">
    <source>
        <dbReference type="PIRNR" id="PIRNR004682"/>
    </source>
</evidence>
<dbReference type="Proteomes" id="UP000509448">
    <property type="component" value="Chromosome"/>
</dbReference>
<dbReference type="AlphaFoldDB" id="A0A4P2VF45"/>
<dbReference type="GO" id="GO:0005975">
    <property type="term" value="P:carbohydrate metabolic process"/>
    <property type="evidence" value="ECO:0007669"/>
    <property type="project" value="InterPro"/>
</dbReference>
<dbReference type="PANTHER" id="PTHR42891">
    <property type="entry name" value="D-GLYCERO-BETA-D-MANNO-HEPTOSE-1,7-BISPHOSPHATE 7-PHOSPHATASE"/>
    <property type="match status" value="1"/>
</dbReference>
<keyword evidence="5 7" id="KW-0119">Carbohydrate metabolism</keyword>
<proteinExistence type="inferred from homology"/>
<protein>
    <recommendedName>
        <fullName evidence="6 7">D,D-heptose 1,7-bisphosphate phosphatase</fullName>
        <ecNumber evidence="7">3.1.3.-</ecNumber>
    </recommendedName>
</protein>
<keyword evidence="2 7" id="KW-0963">Cytoplasm</keyword>
<name>A0A4P2VF45_9ARCH</name>
<reference evidence="8 9" key="1">
    <citation type="journal article" date="2019" name="ISME J.">
        <title>Isolation and characterization of a thermophilic sulfur- and iron-reducing thaumarchaeote from a terrestrial acidic hot spring.</title>
        <authorList>
            <person name="Kato S."/>
            <person name="Itoh T."/>
            <person name="Yuki M."/>
            <person name="Nagamori M."/>
            <person name="Ohnishi M."/>
            <person name="Uematsu K."/>
            <person name="Suzuki K."/>
            <person name="Takashina T."/>
            <person name="Ohkuma M."/>
        </authorList>
    </citation>
    <scope>NUCLEOTIDE SEQUENCE [LARGE SCALE GENOMIC DNA]</scope>
    <source>
        <strain evidence="8 9">NAS-02</strain>
    </source>
</reference>
<dbReference type="EC" id="3.1.3.-" evidence="7"/>
<dbReference type="NCBIfam" id="TIGR01662">
    <property type="entry name" value="HAD-SF-IIIA"/>
    <property type="match status" value="1"/>
</dbReference>
<keyword evidence="3" id="KW-0479">Metal-binding</keyword>
<dbReference type="EMBL" id="AP018732">
    <property type="protein sequence ID" value="BBE42781.1"/>
    <property type="molecule type" value="Genomic_DNA"/>
</dbReference>
<keyword evidence="9" id="KW-1185">Reference proteome</keyword>
<gene>
    <name evidence="8" type="ORF">NAS2_1394</name>
</gene>
<dbReference type="SUPFAM" id="SSF56784">
    <property type="entry name" value="HAD-like"/>
    <property type="match status" value="1"/>
</dbReference>
<dbReference type="Pfam" id="PF13242">
    <property type="entry name" value="Hydrolase_like"/>
    <property type="match status" value="1"/>
</dbReference>
<dbReference type="InterPro" id="IPR006543">
    <property type="entry name" value="Histidinol-phos"/>
</dbReference>
<comment type="similarity">
    <text evidence="7">Belongs to the gmhB family.</text>
</comment>
<evidence type="ECO:0000256" key="3">
    <source>
        <dbReference type="ARBA" id="ARBA00022723"/>
    </source>
</evidence>
<organism evidence="8 9">
    <name type="scientific">Conexivisphaera calida</name>
    <dbReference type="NCBI Taxonomy" id="1874277"/>
    <lineage>
        <taxon>Archaea</taxon>
        <taxon>Nitrososphaerota</taxon>
        <taxon>Conexivisphaeria</taxon>
        <taxon>Conexivisphaerales</taxon>
        <taxon>Conexivisphaeraceae</taxon>
        <taxon>Conexivisphaera</taxon>
    </lineage>
</organism>
<dbReference type="InterPro" id="IPR006549">
    <property type="entry name" value="HAD-SF_hydro_IIIA"/>
</dbReference>
<dbReference type="GO" id="GO:0046872">
    <property type="term" value="F:metal ion binding"/>
    <property type="evidence" value="ECO:0007669"/>
    <property type="project" value="UniProtKB-KW"/>
</dbReference>
<evidence type="ECO:0000256" key="5">
    <source>
        <dbReference type="ARBA" id="ARBA00023277"/>
    </source>
</evidence>
<dbReference type="InterPro" id="IPR036412">
    <property type="entry name" value="HAD-like_sf"/>
</dbReference>
<dbReference type="InterPro" id="IPR023214">
    <property type="entry name" value="HAD_sf"/>
</dbReference>
<evidence type="ECO:0000313" key="8">
    <source>
        <dbReference type="EMBL" id="BBE42781.1"/>
    </source>
</evidence>
<dbReference type="NCBIfam" id="TIGR01656">
    <property type="entry name" value="Histidinol-ppas"/>
    <property type="match status" value="1"/>
</dbReference>
<dbReference type="KEGG" id="ccai:NAS2_1394"/>
<evidence type="ECO:0000256" key="6">
    <source>
        <dbReference type="ARBA" id="ARBA00031828"/>
    </source>
</evidence>
<dbReference type="NCBIfam" id="NF006506">
    <property type="entry name" value="PRK08942.1"/>
    <property type="match status" value="1"/>
</dbReference>
<dbReference type="PANTHER" id="PTHR42891:SF1">
    <property type="entry name" value="D-GLYCERO-BETA-D-MANNO-HEPTOSE-1,7-BISPHOSPHATE 7-PHOSPHATASE"/>
    <property type="match status" value="1"/>
</dbReference>
<dbReference type="GO" id="GO:0016791">
    <property type="term" value="F:phosphatase activity"/>
    <property type="evidence" value="ECO:0007669"/>
    <property type="project" value="InterPro"/>
</dbReference>
<keyword evidence="4 7" id="KW-0378">Hydrolase</keyword>
<evidence type="ECO:0000313" key="9">
    <source>
        <dbReference type="Proteomes" id="UP000509448"/>
    </source>
</evidence>
<dbReference type="Gene3D" id="3.40.50.1000">
    <property type="entry name" value="HAD superfamily/HAD-like"/>
    <property type="match status" value="1"/>
</dbReference>
<dbReference type="GO" id="GO:0005737">
    <property type="term" value="C:cytoplasm"/>
    <property type="evidence" value="ECO:0007669"/>
    <property type="project" value="UniProtKB-SubCell"/>
</dbReference>
<evidence type="ECO:0000256" key="2">
    <source>
        <dbReference type="ARBA" id="ARBA00022490"/>
    </source>
</evidence>